<sequence>MPRNCELVYDKGTSIISDPATAREYIRDIAMCFTDLRDFSEFLGLCDIAQAALAYCVIAEANYFRSKQTHYKNAGARGNADLTNEVKLYRQYQNALAEMEIVKKNLNSLLARLGL</sequence>
<dbReference type="EMBL" id="AP027151">
    <property type="protein sequence ID" value="BDV42894.1"/>
    <property type="molecule type" value="Genomic_DNA"/>
</dbReference>
<proteinExistence type="predicted"/>
<evidence type="ECO:0000313" key="1">
    <source>
        <dbReference type="EMBL" id="BDV42894.1"/>
    </source>
</evidence>
<protein>
    <submittedName>
        <fullName evidence="1">Uncharacterized protein</fullName>
    </submittedName>
</protein>
<name>A0ABN6VRB5_9BACT</name>
<reference evidence="1 2" key="1">
    <citation type="submission" date="2022-12" db="EMBL/GenBank/DDBJ databases">
        <title>Polyphasic characterization of Geotalea uranireducens NIT-SL11 newly isolated from a complex of sewage sludge and microbially reduced graphene oxide.</title>
        <authorList>
            <person name="Xie L."/>
            <person name="Yoshida N."/>
            <person name="Meng L."/>
        </authorList>
    </citation>
    <scope>NUCLEOTIDE SEQUENCE [LARGE SCALE GENOMIC DNA]</scope>
    <source>
        <strain evidence="1 2">NIT-SL11</strain>
    </source>
</reference>
<accession>A0ABN6VRB5</accession>
<gene>
    <name evidence="1" type="ORF">GURASL_18170</name>
</gene>
<organism evidence="1 2">
    <name type="scientific">Geotalea uraniireducens</name>
    <dbReference type="NCBI Taxonomy" id="351604"/>
    <lineage>
        <taxon>Bacteria</taxon>
        <taxon>Pseudomonadati</taxon>
        <taxon>Thermodesulfobacteriota</taxon>
        <taxon>Desulfuromonadia</taxon>
        <taxon>Geobacterales</taxon>
        <taxon>Geobacteraceae</taxon>
        <taxon>Geotalea</taxon>
    </lineage>
</organism>
<dbReference type="Proteomes" id="UP001317705">
    <property type="component" value="Chromosome"/>
</dbReference>
<evidence type="ECO:0000313" key="2">
    <source>
        <dbReference type="Proteomes" id="UP001317705"/>
    </source>
</evidence>
<keyword evidence="2" id="KW-1185">Reference proteome</keyword>
<dbReference type="RefSeq" id="WP_282003603.1">
    <property type="nucleotide sequence ID" value="NZ_AP027151.1"/>
</dbReference>